<dbReference type="PROSITE" id="PS51184">
    <property type="entry name" value="JMJC"/>
    <property type="match status" value="1"/>
</dbReference>
<dbReference type="OrthoDB" id="9764016at2"/>
<organism evidence="5 6">
    <name type="scientific">Streptomyces venezuelae</name>
    <dbReference type="NCBI Taxonomy" id="54571"/>
    <lineage>
        <taxon>Bacteria</taxon>
        <taxon>Bacillati</taxon>
        <taxon>Actinomycetota</taxon>
        <taxon>Actinomycetes</taxon>
        <taxon>Kitasatosporales</taxon>
        <taxon>Streptomycetaceae</taxon>
        <taxon>Streptomyces</taxon>
    </lineage>
</organism>
<feature type="domain" description="JmjC" evidence="4">
    <location>
        <begin position="104"/>
        <end position="241"/>
    </location>
</feature>
<evidence type="ECO:0000313" key="5">
    <source>
        <dbReference type="EMBL" id="QES52223.1"/>
    </source>
</evidence>
<dbReference type="InterPro" id="IPR039994">
    <property type="entry name" value="NO66-like"/>
</dbReference>
<dbReference type="RefSeq" id="WP_150206649.1">
    <property type="nucleotide sequence ID" value="NZ_CP029190.1"/>
</dbReference>
<dbReference type="SUPFAM" id="SSF51197">
    <property type="entry name" value="Clavaminate synthase-like"/>
    <property type="match status" value="1"/>
</dbReference>
<protein>
    <recommendedName>
        <fullName evidence="4">JmjC domain-containing protein</fullName>
    </recommendedName>
</protein>
<evidence type="ECO:0000313" key="6">
    <source>
        <dbReference type="Proteomes" id="UP000325211"/>
    </source>
</evidence>
<reference evidence="5 6" key="1">
    <citation type="submission" date="2018-05" db="EMBL/GenBank/DDBJ databases">
        <title>Streptomyces venezuelae.</title>
        <authorList>
            <person name="Kim W."/>
            <person name="Lee N."/>
            <person name="Cho B.-K."/>
        </authorList>
    </citation>
    <scope>NUCLEOTIDE SEQUENCE [LARGE SCALE GENOMIC DNA]</scope>
    <source>
        <strain evidence="5 6">ATCC 21782</strain>
    </source>
</reference>
<comment type="cofactor">
    <cofactor evidence="1">
        <name>Fe(2+)</name>
        <dbReference type="ChEBI" id="CHEBI:29033"/>
    </cofactor>
</comment>
<dbReference type="SUPFAM" id="SSF46785">
    <property type="entry name" value="Winged helix' DNA-binding domain"/>
    <property type="match status" value="1"/>
</dbReference>
<evidence type="ECO:0000256" key="2">
    <source>
        <dbReference type="ARBA" id="ARBA00022723"/>
    </source>
</evidence>
<dbReference type="Proteomes" id="UP000325211">
    <property type="component" value="Chromosome"/>
</dbReference>
<keyword evidence="3" id="KW-0408">Iron</keyword>
<dbReference type="Pfam" id="PF08007">
    <property type="entry name" value="JmjC_2"/>
    <property type="match status" value="1"/>
</dbReference>
<evidence type="ECO:0000256" key="1">
    <source>
        <dbReference type="ARBA" id="ARBA00001954"/>
    </source>
</evidence>
<accession>A0A5P2DBV9</accession>
<name>A0A5P2DBV9_STRVZ</name>
<proteinExistence type="predicted"/>
<dbReference type="Gene3D" id="2.60.120.650">
    <property type="entry name" value="Cupin"/>
    <property type="match status" value="1"/>
</dbReference>
<evidence type="ECO:0000259" key="4">
    <source>
        <dbReference type="PROSITE" id="PS51184"/>
    </source>
</evidence>
<evidence type="ECO:0000256" key="3">
    <source>
        <dbReference type="ARBA" id="ARBA00023004"/>
    </source>
</evidence>
<dbReference type="PANTHER" id="PTHR13096:SF8">
    <property type="entry name" value="RIBOSOMAL OXYGENASE 1"/>
    <property type="match status" value="1"/>
</dbReference>
<dbReference type="AlphaFoldDB" id="A0A5P2DBV9"/>
<dbReference type="GO" id="GO:0046872">
    <property type="term" value="F:metal ion binding"/>
    <property type="evidence" value="ECO:0007669"/>
    <property type="project" value="UniProtKB-KW"/>
</dbReference>
<keyword evidence="2" id="KW-0479">Metal-binding</keyword>
<gene>
    <name evidence="5" type="ORF">DEJ50_06570</name>
</gene>
<dbReference type="EMBL" id="CP029190">
    <property type="protein sequence ID" value="QES52223.1"/>
    <property type="molecule type" value="Genomic_DNA"/>
</dbReference>
<dbReference type="PANTHER" id="PTHR13096">
    <property type="entry name" value="MINA53 MYC INDUCED NUCLEAR ANTIGEN"/>
    <property type="match status" value="1"/>
</dbReference>
<dbReference type="InterPro" id="IPR036390">
    <property type="entry name" value="WH_DNA-bd_sf"/>
</dbReference>
<dbReference type="InterPro" id="IPR003347">
    <property type="entry name" value="JmjC_dom"/>
</dbReference>
<sequence length="403" mass="44491">MTTLASRFGRALSDELGGDFAAHQVGNEVVFKHLDPALLEECFSWEGLNEILSRGSAEPAEFLLYADGRALSEHRYMVTRGGRRVFDLSKMFALMRSGASLIIDSLDRIHPGVRVATDDIMRITGENSACNLFVTFDDAQAFPSHFDEVDTFVVQVLGTKRWQIHGPSEEFPLPEYGDSDPVNCPESVLFERTLVPGDVIHVPRGWWHTVRGGGETSLHLTFTFTRRTGYDWLRWVTRQALSRVEIRGSLDRAGTPEAQQAQAERILEVFLAEAKSLPLGEFFAAERRGSGGRDLASLPWNVMKARPSGDTVVELVPVLPPVVQVEADQVVVTTADQSFALPAAYLAFIEILIEERRITVAELADRTGSPVGSVSALVSALLQSRLVTVSGERASRTEREPAR</sequence>